<name>A0A9Q1N1L9_9SOLA</name>
<dbReference type="Pfam" id="PF00481">
    <property type="entry name" value="PP2C"/>
    <property type="match status" value="1"/>
</dbReference>
<evidence type="ECO:0000313" key="13">
    <source>
        <dbReference type="EMBL" id="KAJ8570848.1"/>
    </source>
</evidence>
<evidence type="ECO:0000256" key="11">
    <source>
        <dbReference type="ARBA" id="ARBA00048336"/>
    </source>
</evidence>
<evidence type="ECO:0000256" key="6">
    <source>
        <dbReference type="ARBA" id="ARBA00022801"/>
    </source>
</evidence>
<keyword evidence="7" id="KW-0460">Magnesium</keyword>
<proteinExistence type="inferred from homology"/>
<keyword evidence="8" id="KW-0904">Protein phosphatase</keyword>
<evidence type="ECO:0000256" key="10">
    <source>
        <dbReference type="ARBA" id="ARBA00047761"/>
    </source>
</evidence>
<dbReference type="InterPro" id="IPR036457">
    <property type="entry name" value="PPM-type-like_dom_sf"/>
</dbReference>
<dbReference type="EC" id="3.1.3.16" evidence="4"/>
<comment type="catalytic activity">
    <reaction evidence="11">
        <text>O-phospho-L-threonyl-[protein] + H2O = L-threonyl-[protein] + phosphate</text>
        <dbReference type="Rhea" id="RHEA:47004"/>
        <dbReference type="Rhea" id="RHEA-COMP:11060"/>
        <dbReference type="Rhea" id="RHEA-COMP:11605"/>
        <dbReference type="ChEBI" id="CHEBI:15377"/>
        <dbReference type="ChEBI" id="CHEBI:30013"/>
        <dbReference type="ChEBI" id="CHEBI:43474"/>
        <dbReference type="ChEBI" id="CHEBI:61977"/>
        <dbReference type="EC" id="3.1.3.16"/>
    </reaction>
</comment>
<organism evidence="13 14">
    <name type="scientific">Anisodus acutangulus</name>
    <dbReference type="NCBI Taxonomy" id="402998"/>
    <lineage>
        <taxon>Eukaryota</taxon>
        <taxon>Viridiplantae</taxon>
        <taxon>Streptophyta</taxon>
        <taxon>Embryophyta</taxon>
        <taxon>Tracheophyta</taxon>
        <taxon>Spermatophyta</taxon>
        <taxon>Magnoliopsida</taxon>
        <taxon>eudicotyledons</taxon>
        <taxon>Gunneridae</taxon>
        <taxon>Pentapetalae</taxon>
        <taxon>asterids</taxon>
        <taxon>lamiids</taxon>
        <taxon>Solanales</taxon>
        <taxon>Solanaceae</taxon>
        <taxon>Solanoideae</taxon>
        <taxon>Hyoscyameae</taxon>
        <taxon>Anisodus</taxon>
    </lineage>
</organism>
<evidence type="ECO:0000259" key="12">
    <source>
        <dbReference type="PROSITE" id="PS51746"/>
    </source>
</evidence>
<dbReference type="AlphaFoldDB" id="A0A9Q1N1L9"/>
<evidence type="ECO:0000256" key="5">
    <source>
        <dbReference type="ARBA" id="ARBA00022723"/>
    </source>
</evidence>
<evidence type="ECO:0000256" key="4">
    <source>
        <dbReference type="ARBA" id="ARBA00013081"/>
    </source>
</evidence>
<dbReference type="SUPFAM" id="SSF81606">
    <property type="entry name" value="PP2C-like"/>
    <property type="match status" value="1"/>
</dbReference>
<keyword evidence="9" id="KW-0464">Manganese</keyword>
<comment type="catalytic activity">
    <reaction evidence="10">
        <text>O-phospho-L-seryl-[protein] + H2O = L-seryl-[protein] + phosphate</text>
        <dbReference type="Rhea" id="RHEA:20629"/>
        <dbReference type="Rhea" id="RHEA-COMP:9863"/>
        <dbReference type="Rhea" id="RHEA-COMP:11604"/>
        <dbReference type="ChEBI" id="CHEBI:15377"/>
        <dbReference type="ChEBI" id="CHEBI:29999"/>
        <dbReference type="ChEBI" id="CHEBI:43474"/>
        <dbReference type="ChEBI" id="CHEBI:83421"/>
        <dbReference type="EC" id="3.1.3.16"/>
    </reaction>
</comment>
<dbReference type="PANTHER" id="PTHR13832">
    <property type="entry name" value="PROTEIN PHOSPHATASE 2C"/>
    <property type="match status" value="1"/>
</dbReference>
<dbReference type="PROSITE" id="PS51746">
    <property type="entry name" value="PPM_2"/>
    <property type="match status" value="1"/>
</dbReference>
<dbReference type="Proteomes" id="UP001152561">
    <property type="component" value="Unassembled WGS sequence"/>
</dbReference>
<dbReference type="Gene3D" id="3.60.40.10">
    <property type="entry name" value="PPM-type phosphatase domain"/>
    <property type="match status" value="1"/>
</dbReference>
<dbReference type="OrthoDB" id="420076at2759"/>
<dbReference type="SMART" id="SM00332">
    <property type="entry name" value="PP2Cc"/>
    <property type="match status" value="1"/>
</dbReference>
<keyword evidence="6" id="KW-0378">Hydrolase</keyword>
<dbReference type="GO" id="GO:0046872">
    <property type="term" value="F:metal ion binding"/>
    <property type="evidence" value="ECO:0007669"/>
    <property type="project" value="UniProtKB-KW"/>
</dbReference>
<evidence type="ECO:0000256" key="7">
    <source>
        <dbReference type="ARBA" id="ARBA00022842"/>
    </source>
</evidence>
<dbReference type="CDD" id="cd00143">
    <property type="entry name" value="PP2Cc"/>
    <property type="match status" value="1"/>
</dbReference>
<evidence type="ECO:0000256" key="3">
    <source>
        <dbReference type="ARBA" id="ARBA00006702"/>
    </source>
</evidence>
<comment type="cofactor">
    <cofactor evidence="1">
        <name>Mn(2+)</name>
        <dbReference type="ChEBI" id="CHEBI:29035"/>
    </cofactor>
</comment>
<keyword evidence="14" id="KW-1185">Reference proteome</keyword>
<comment type="cofactor">
    <cofactor evidence="2">
        <name>Mg(2+)</name>
        <dbReference type="ChEBI" id="CHEBI:18420"/>
    </cofactor>
</comment>
<dbReference type="InterPro" id="IPR001932">
    <property type="entry name" value="PPM-type_phosphatase-like_dom"/>
</dbReference>
<dbReference type="InterPro" id="IPR015655">
    <property type="entry name" value="PP2C"/>
</dbReference>
<protein>
    <recommendedName>
        <fullName evidence="4">protein-serine/threonine phosphatase</fullName>
        <ecNumber evidence="4">3.1.3.16</ecNumber>
    </recommendedName>
</protein>
<comment type="similarity">
    <text evidence="3">Belongs to the PP2C family.</text>
</comment>
<evidence type="ECO:0000256" key="2">
    <source>
        <dbReference type="ARBA" id="ARBA00001946"/>
    </source>
</evidence>
<evidence type="ECO:0000256" key="1">
    <source>
        <dbReference type="ARBA" id="ARBA00001936"/>
    </source>
</evidence>
<reference evidence="14" key="1">
    <citation type="journal article" date="2023" name="Proc. Natl. Acad. Sci. U.S.A.">
        <title>Genomic and structural basis for evolution of tropane alkaloid biosynthesis.</title>
        <authorList>
            <person name="Wanga Y.-J."/>
            <person name="Taina T."/>
            <person name="Yua J.-Y."/>
            <person name="Lia J."/>
            <person name="Xua B."/>
            <person name="Chenc J."/>
            <person name="D'Auriad J.C."/>
            <person name="Huanga J.-P."/>
            <person name="Huanga S.-X."/>
        </authorList>
    </citation>
    <scope>NUCLEOTIDE SEQUENCE [LARGE SCALE GENOMIC DNA]</scope>
    <source>
        <strain evidence="14">cv. KIB-2019</strain>
    </source>
</reference>
<evidence type="ECO:0000256" key="8">
    <source>
        <dbReference type="ARBA" id="ARBA00022912"/>
    </source>
</evidence>
<evidence type="ECO:0000313" key="14">
    <source>
        <dbReference type="Proteomes" id="UP001152561"/>
    </source>
</evidence>
<evidence type="ECO:0000256" key="9">
    <source>
        <dbReference type="ARBA" id="ARBA00023211"/>
    </source>
</evidence>
<sequence length="621" mass="69713">MGNSIGKLKFCFAGDVGEISKRRHDIGIDLYDSSLDKGLGHSFCYILHDSSSKNHPFLDDSSSSTTTTISSNSSSSRQTTLFRTISGASISANTSTPLSTAPVDVCALNSNTYIEKSSAFESSQWFSSFPLQPIHRRSIPSVSSGPIPRVSVSGPIERGFLSGPIDRSFTSGLLDNQYDQQLQRYKPEPSTWDLVRNLKKVLSSSLLGFQEMNLGEKNNEINNLLSSENSFDEDDEDSDLFRSQNVQWAQGKAGEDRVHVVISEEHGWVFVGIYDGFNGPDATDFLLNNLYSNVFKELKGLLWNDKLDTSENLMCNDTTIIQNNQEFDQSNLKMNSYNSGAHHLDVLKALSEALRRAEASYLEITDMMVNENPELALMGSCVLVMLMKGKDVYLMNVGDSRAVLAQNPETDRSIGNLERINEENQSSIDALYRVDSDRKHNLSSCQLTMDHSTSVKEEVLRIRSEHHSDTYAIKNNRVKGSLNVTRAFGAGFLKQPKWNNALLQIFRIDYVGSSPYINCIPSLYHHRLSPRDRFLILSSDGLYQYFTNEEAVSEVETFMSIFSEGDPAQHLVEEVLFRAAKKAGMNFHELLDIPQGDRRKYHDDVSIIVISFEGRIWRSSV</sequence>
<dbReference type="GO" id="GO:0004722">
    <property type="term" value="F:protein serine/threonine phosphatase activity"/>
    <property type="evidence" value="ECO:0007669"/>
    <property type="project" value="UniProtKB-EC"/>
</dbReference>
<keyword evidence="5" id="KW-0479">Metal-binding</keyword>
<accession>A0A9Q1N1L9</accession>
<dbReference type="PANTHER" id="PTHR13832:SF737">
    <property type="entry name" value="PROTEIN PHOSPHATASE 2C 23-RELATED"/>
    <property type="match status" value="1"/>
</dbReference>
<gene>
    <name evidence="13" type="ORF">K7X08_037820</name>
</gene>
<dbReference type="FunFam" id="3.60.40.10:FF:000053">
    <property type="entry name" value="Protein phosphatase 2C 29"/>
    <property type="match status" value="1"/>
</dbReference>
<comment type="caution">
    <text evidence="13">The sequence shown here is derived from an EMBL/GenBank/DDBJ whole genome shotgun (WGS) entry which is preliminary data.</text>
</comment>
<feature type="domain" description="PPM-type phosphatase" evidence="12">
    <location>
        <begin position="237"/>
        <end position="612"/>
    </location>
</feature>
<dbReference type="EMBL" id="JAJAGQ010000002">
    <property type="protein sequence ID" value="KAJ8570848.1"/>
    <property type="molecule type" value="Genomic_DNA"/>
</dbReference>